<dbReference type="InterPro" id="IPR037185">
    <property type="entry name" value="EmrE-like"/>
</dbReference>
<dbReference type="InterPro" id="IPR004779">
    <property type="entry name" value="CO/AA/NH_transpt"/>
</dbReference>
<evidence type="ECO:0000256" key="1">
    <source>
        <dbReference type="ARBA" id="ARBA00004651"/>
    </source>
</evidence>
<gene>
    <name evidence="10" type="ORF">ALQ41_02957</name>
</gene>
<keyword evidence="6 8" id="KW-1133">Transmembrane helix</keyword>
<dbReference type="GO" id="GO:0005886">
    <property type="term" value="C:plasma membrane"/>
    <property type="evidence" value="ECO:0007669"/>
    <property type="project" value="UniProtKB-SubCell"/>
</dbReference>
<name>A0A3M5WBG5_PSESG</name>
<comment type="subcellular location">
    <subcellularLocation>
        <location evidence="1">Cell membrane</location>
        <topology evidence="1">Multi-pass membrane protein</topology>
    </subcellularLocation>
</comment>
<dbReference type="Pfam" id="PF00892">
    <property type="entry name" value="EamA"/>
    <property type="match status" value="2"/>
</dbReference>
<evidence type="ECO:0000256" key="7">
    <source>
        <dbReference type="ARBA" id="ARBA00023136"/>
    </source>
</evidence>
<evidence type="ECO:0000256" key="4">
    <source>
        <dbReference type="ARBA" id="ARBA00022692"/>
    </source>
</evidence>
<keyword evidence="7 8" id="KW-0472">Membrane</keyword>
<evidence type="ECO:0000256" key="8">
    <source>
        <dbReference type="SAM" id="Phobius"/>
    </source>
</evidence>
<keyword evidence="3" id="KW-1003">Cell membrane</keyword>
<dbReference type="InterPro" id="IPR000620">
    <property type="entry name" value="EamA_dom"/>
</dbReference>
<protein>
    <submittedName>
        <fullName evidence="10">Carboxylate/amino acid/amine transporter</fullName>
    </submittedName>
</protein>
<feature type="transmembrane region" description="Helical" evidence="8">
    <location>
        <begin position="264"/>
        <end position="285"/>
    </location>
</feature>
<keyword evidence="5" id="KW-0677">Repeat</keyword>
<evidence type="ECO:0000259" key="9">
    <source>
        <dbReference type="Pfam" id="PF00892"/>
    </source>
</evidence>
<dbReference type="AlphaFoldDB" id="A0A3M5WBG5"/>
<feature type="transmembrane region" description="Helical" evidence="8">
    <location>
        <begin position="33"/>
        <end position="51"/>
    </location>
</feature>
<proteinExistence type="predicted"/>
<dbReference type="PANTHER" id="PTHR22911">
    <property type="entry name" value="ACYL-MALONYL CONDENSING ENZYME-RELATED"/>
    <property type="match status" value="1"/>
</dbReference>
<evidence type="ECO:0000256" key="5">
    <source>
        <dbReference type="ARBA" id="ARBA00022737"/>
    </source>
</evidence>
<dbReference type="SUPFAM" id="SSF103481">
    <property type="entry name" value="Multidrug resistance efflux transporter EmrE"/>
    <property type="match status" value="2"/>
</dbReference>
<reference evidence="10 11" key="1">
    <citation type="submission" date="2018-08" db="EMBL/GenBank/DDBJ databases">
        <title>Recombination of ecologically and evolutionarily significant loci maintains genetic cohesion in the Pseudomonas syringae species complex.</title>
        <authorList>
            <person name="Dillon M."/>
            <person name="Thakur S."/>
            <person name="Almeida R.N.D."/>
            <person name="Weir B.S."/>
            <person name="Guttman D.S."/>
        </authorList>
    </citation>
    <scope>NUCLEOTIDE SEQUENCE [LARGE SCALE GENOMIC DNA]</scope>
    <source>
        <strain evidence="10 11">ICMP 867</strain>
    </source>
</reference>
<feature type="transmembrane region" description="Helical" evidence="8">
    <location>
        <begin position="116"/>
        <end position="134"/>
    </location>
</feature>
<feature type="transmembrane region" description="Helical" evidence="8">
    <location>
        <begin position="140"/>
        <end position="157"/>
    </location>
</feature>
<evidence type="ECO:0000313" key="11">
    <source>
        <dbReference type="Proteomes" id="UP000280599"/>
    </source>
</evidence>
<evidence type="ECO:0000313" key="10">
    <source>
        <dbReference type="EMBL" id="RMO39660.1"/>
    </source>
</evidence>
<comment type="caution">
    <text evidence="10">The sequence shown here is derived from an EMBL/GenBank/DDBJ whole genome shotgun (WGS) entry which is preliminary data.</text>
</comment>
<evidence type="ECO:0000256" key="6">
    <source>
        <dbReference type="ARBA" id="ARBA00022989"/>
    </source>
</evidence>
<dbReference type="Proteomes" id="UP000280599">
    <property type="component" value="Unassembled WGS sequence"/>
</dbReference>
<feature type="transmembrane region" description="Helical" evidence="8">
    <location>
        <begin position="7"/>
        <end position="27"/>
    </location>
</feature>
<feature type="transmembrane region" description="Helical" evidence="8">
    <location>
        <begin position="63"/>
        <end position="85"/>
    </location>
</feature>
<feature type="transmembrane region" description="Helical" evidence="8">
    <location>
        <begin position="239"/>
        <end position="258"/>
    </location>
</feature>
<feature type="transmembrane region" description="Helical" evidence="8">
    <location>
        <begin position="178"/>
        <end position="197"/>
    </location>
</feature>
<evidence type="ECO:0000256" key="2">
    <source>
        <dbReference type="ARBA" id="ARBA00022448"/>
    </source>
</evidence>
<dbReference type="NCBIfam" id="TIGR00950">
    <property type="entry name" value="2A78"/>
    <property type="match status" value="1"/>
</dbReference>
<keyword evidence="4 8" id="KW-0812">Transmembrane</keyword>
<keyword evidence="2" id="KW-0813">Transport</keyword>
<evidence type="ECO:0000256" key="3">
    <source>
        <dbReference type="ARBA" id="ARBA00022475"/>
    </source>
</evidence>
<feature type="domain" description="EamA" evidence="9">
    <location>
        <begin position="143"/>
        <end position="280"/>
    </location>
</feature>
<organism evidence="10 11">
    <name type="scientific">Pseudomonas savastanoi pv. glycinea</name>
    <name type="common">Pseudomonas syringae pv. glycinea</name>
    <dbReference type="NCBI Taxonomy" id="318"/>
    <lineage>
        <taxon>Bacteria</taxon>
        <taxon>Pseudomonadati</taxon>
        <taxon>Pseudomonadota</taxon>
        <taxon>Gammaproteobacteria</taxon>
        <taxon>Pseudomonadales</taxon>
        <taxon>Pseudomonadaceae</taxon>
        <taxon>Pseudomonas</taxon>
    </lineage>
</organism>
<sequence length="353" mass="39261">MGAGMGYLLIVTLIQAFSFSLIGVYLAGHVDSYFAVLIRVVLAGLVFIPLTRWRQVEPRFMRGMLLIGALQFGVTYVCLYLSFRVLTVPEVLLFTILTPLHVTLIEDALNRRFNPWALLAAMVAVLGAGVIRYDGLDGDFLGGFLLLQLANFTYAAGQVLYKHLVARHPSDLPHYRRFGYFYLGALAVVLPAFLMFGNPQHLPEAPTQWIVLLFLGLCSTALGMYWWNKGACMVNGGTLAVMNNLHVPLGLLINLLIWNQHEDFTRLLIGGGVIVASVWISRLGVRRAACGVCRRAFPARVESHVLAAVDVNLRTVHVRRASRAQEVDQRSDFLGLAQPVHRHQPLDNFRRAG</sequence>
<dbReference type="PANTHER" id="PTHR22911:SF130">
    <property type="entry name" value="BIOTIN TRANSPORTER"/>
    <property type="match status" value="1"/>
</dbReference>
<feature type="transmembrane region" description="Helical" evidence="8">
    <location>
        <begin position="209"/>
        <end position="227"/>
    </location>
</feature>
<feature type="domain" description="EamA" evidence="9">
    <location>
        <begin position="4"/>
        <end position="131"/>
    </location>
</feature>
<feature type="transmembrane region" description="Helical" evidence="8">
    <location>
        <begin position="91"/>
        <end position="109"/>
    </location>
</feature>
<accession>A0A3M5WBG5</accession>
<dbReference type="EMBL" id="RBPT01000410">
    <property type="protein sequence ID" value="RMO39660.1"/>
    <property type="molecule type" value="Genomic_DNA"/>
</dbReference>